<feature type="compositionally biased region" description="Low complexity" evidence="1">
    <location>
        <begin position="75"/>
        <end position="96"/>
    </location>
</feature>
<sequence length="114" mass="12597">MESSSQGHIYTICEEHPFPNNTQSAPSRGFIEEIPSTPPSAIEEEEEPDADMSSATYEDDRYAQYPRDGGGYNGAYGAQAPPARAPRPSANYNSSSNPPPRYEFRFPKPAPRRS</sequence>
<dbReference type="AlphaFoldDB" id="A0AAV9W5A0"/>
<protein>
    <submittedName>
        <fullName evidence="2">Uncharacterized protein</fullName>
    </submittedName>
</protein>
<evidence type="ECO:0000313" key="3">
    <source>
        <dbReference type="Proteomes" id="UP001370758"/>
    </source>
</evidence>
<organism evidence="2 3">
    <name type="scientific">Arthrobotrys musiformis</name>
    <dbReference type="NCBI Taxonomy" id="47236"/>
    <lineage>
        <taxon>Eukaryota</taxon>
        <taxon>Fungi</taxon>
        <taxon>Dikarya</taxon>
        <taxon>Ascomycota</taxon>
        <taxon>Pezizomycotina</taxon>
        <taxon>Orbiliomycetes</taxon>
        <taxon>Orbiliales</taxon>
        <taxon>Orbiliaceae</taxon>
        <taxon>Arthrobotrys</taxon>
    </lineage>
</organism>
<comment type="caution">
    <text evidence="2">The sequence shown here is derived from an EMBL/GenBank/DDBJ whole genome shotgun (WGS) entry which is preliminary data.</text>
</comment>
<proteinExistence type="predicted"/>
<gene>
    <name evidence="2" type="ORF">TWF481_009227</name>
</gene>
<name>A0AAV9W5A0_9PEZI</name>
<keyword evidence="3" id="KW-1185">Reference proteome</keyword>
<accession>A0AAV9W5A0</accession>
<evidence type="ECO:0000313" key="2">
    <source>
        <dbReference type="EMBL" id="KAK6501387.1"/>
    </source>
</evidence>
<dbReference type="Proteomes" id="UP001370758">
    <property type="component" value="Unassembled WGS sequence"/>
</dbReference>
<dbReference type="EMBL" id="JAVHJL010000006">
    <property type="protein sequence ID" value="KAK6501387.1"/>
    <property type="molecule type" value="Genomic_DNA"/>
</dbReference>
<reference evidence="2 3" key="1">
    <citation type="submission" date="2023-08" db="EMBL/GenBank/DDBJ databases">
        <authorList>
            <person name="Palmer J.M."/>
        </authorList>
    </citation>
    <scope>NUCLEOTIDE SEQUENCE [LARGE SCALE GENOMIC DNA]</scope>
    <source>
        <strain evidence="2 3">TWF481</strain>
    </source>
</reference>
<feature type="region of interest" description="Disordered" evidence="1">
    <location>
        <begin position="1"/>
        <end position="114"/>
    </location>
</feature>
<evidence type="ECO:0000256" key="1">
    <source>
        <dbReference type="SAM" id="MobiDB-lite"/>
    </source>
</evidence>